<proteinExistence type="predicted"/>
<feature type="transmembrane region" description="Helical" evidence="2">
    <location>
        <begin position="61"/>
        <end position="82"/>
    </location>
</feature>
<dbReference type="Proteomes" id="UP000297777">
    <property type="component" value="Unassembled WGS sequence"/>
</dbReference>
<gene>
    <name evidence="3" type="ORF">BTUL_0209g00040</name>
</gene>
<reference evidence="3 4" key="1">
    <citation type="submission" date="2017-12" db="EMBL/GenBank/DDBJ databases">
        <title>Comparative genomics of Botrytis spp.</title>
        <authorList>
            <person name="Valero-Jimenez C.A."/>
            <person name="Tapia P."/>
            <person name="Veloso J."/>
            <person name="Silva-Moreno E."/>
            <person name="Staats M."/>
            <person name="Valdes J.H."/>
            <person name="Van Kan J.A.L."/>
        </authorList>
    </citation>
    <scope>NUCLEOTIDE SEQUENCE [LARGE SCALE GENOMIC DNA]</scope>
    <source>
        <strain evidence="3 4">Bt9001</strain>
    </source>
</reference>
<keyword evidence="2" id="KW-0472">Membrane</keyword>
<name>A0A4Z1E8C6_9HELO</name>
<keyword evidence="2" id="KW-0812">Transmembrane</keyword>
<dbReference type="EMBL" id="PQXH01000209">
    <property type="protein sequence ID" value="TGO08434.1"/>
    <property type="molecule type" value="Genomic_DNA"/>
</dbReference>
<keyword evidence="2" id="KW-1133">Transmembrane helix</keyword>
<evidence type="ECO:0000256" key="1">
    <source>
        <dbReference type="SAM" id="MobiDB-lite"/>
    </source>
</evidence>
<feature type="region of interest" description="Disordered" evidence="1">
    <location>
        <begin position="93"/>
        <end position="119"/>
    </location>
</feature>
<dbReference type="OrthoDB" id="3532121at2759"/>
<accession>A0A4Z1E8C6</accession>
<protein>
    <submittedName>
        <fullName evidence="3">Uncharacterized protein</fullName>
    </submittedName>
</protein>
<dbReference type="AlphaFoldDB" id="A0A4Z1E8C6"/>
<feature type="compositionally biased region" description="Basic and acidic residues" evidence="1">
    <location>
        <begin position="102"/>
        <end position="115"/>
    </location>
</feature>
<keyword evidence="4" id="KW-1185">Reference proteome</keyword>
<comment type="caution">
    <text evidence="3">The sequence shown here is derived from an EMBL/GenBank/DDBJ whole genome shotgun (WGS) entry which is preliminary data.</text>
</comment>
<organism evidence="3 4">
    <name type="scientific">Botrytis tulipae</name>
    <dbReference type="NCBI Taxonomy" id="87230"/>
    <lineage>
        <taxon>Eukaryota</taxon>
        <taxon>Fungi</taxon>
        <taxon>Dikarya</taxon>
        <taxon>Ascomycota</taxon>
        <taxon>Pezizomycotina</taxon>
        <taxon>Leotiomycetes</taxon>
        <taxon>Helotiales</taxon>
        <taxon>Sclerotiniaceae</taxon>
        <taxon>Botrytis</taxon>
    </lineage>
</organism>
<evidence type="ECO:0000313" key="3">
    <source>
        <dbReference type="EMBL" id="TGO08434.1"/>
    </source>
</evidence>
<evidence type="ECO:0000256" key="2">
    <source>
        <dbReference type="SAM" id="Phobius"/>
    </source>
</evidence>
<sequence length="137" mass="15728">MVSALSNPGGSEAMCRKFRTEAPAQYYFNYTLPSNSSSLFNSTNSDERQKFDEILYNKRQYLRWMMILYTLKFILSAIKLCLKIRNDRKERMRQDGATAIRDLQDKMGSESKEKGSFGLHLDTVEGISCDDGKKESA</sequence>
<evidence type="ECO:0000313" key="4">
    <source>
        <dbReference type="Proteomes" id="UP000297777"/>
    </source>
</evidence>